<evidence type="ECO:0000313" key="3">
    <source>
        <dbReference type="Proteomes" id="UP000318405"/>
    </source>
</evidence>
<evidence type="ECO:0000256" key="1">
    <source>
        <dbReference type="ARBA" id="ARBA00006987"/>
    </source>
</evidence>
<accession>A0A556AFS2</accession>
<feature type="non-terminal residue" evidence="2">
    <location>
        <position position="101"/>
    </location>
</feature>
<gene>
    <name evidence="2" type="ORF">FOZ76_17970</name>
</gene>
<dbReference type="EMBL" id="VLTJ01000034">
    <property type="protein sequence ID" value="TSH91730.1"/>
    <property type="molecule type" value="Genomic_DNA"/>
</dbReference>
<keyword evidence="3" id="KW-1185">Reference proteome</keyword>
<protein>
    <submittedName>
        <fullName evidence="2">Tripartite tricarboxylate transporter substrate binding protein</fullName>
    </submittedName>
</protein>
<proteinExistence type="inferred from homology"/>
<sequence length="101" mass="10575">MRPILPRRRPAGAPWPRSARTRRVSLSCLSGLRRAGLSAALALAAAGPVQAAQPWPAKPVQFIVPFPAGGVTDIVGRLYANELARLLGQPFIVDNRGGAGG</sequence>
<dbReference type="InterPro" id="IPR005064">
    <property type="entry name" value="BUG"/>
</dbReference>
<evidence type="ECO:0000313" key="2">
    <source>
        <dbReference type="EMBL" id="TSH91730.1"/>
    </source>
</evidence>
<comment type="caution">
    <text evidence="2">The sequence shown here is derived from an EMBL/GenBank/DDBJ whole genome shotgun (WGS) entry which is preliminary data.</text>
</comment>
<dbReference type="PANTHER" id="PTHR42928:SF5">
    <property type="entry name" value="BLR1237 PROTEIN"/>
    <property type="match status" value="1"/>
</dbReference>
<dbReference type="InterPro" id="IPR042100">
    <property type="entry name" value="Bug_dom1"/>
</dbReference>
<dbReference type="Gene3D" id="3.40.190.150">
    <property type="entry name" value="Bordetella uptake gene, domain 1"/>
    <property type="match status" value="1"/>
</dbReference>
<organism evidence="2 3">
    <name type="scientific">Verticiella sediminum</name>
    <dbReference type="NCBI Taxonomy" id="1247510"/>
    <lineage>
        <taxon>Bacteria</taxon>
        <taxon>Pseudomonadati</taxon>
        <taxon>Pseudomonadota</taxon>
        <taxon>Betaproteobacteria</taxon>
        <taxon>Burkholderiales</taxon>
        <taxon>Alcaligenaceae</taxon>
        <taxon>Verticiella</taxon>
    </lineage>
</organism>
<name>A0A556AFS2_9BURK</name>
<dbReference type="PANTHER" id="PTHR42928">
    <property type="entry name" value="TRICARBOXYLATE-BINDING PROTEIN"/>
    <property type="match status" value="1"/>
</dbReference>
<reference evidence="2 3" key="1">
    <citation type="submission" date="2019-07" db="EMBL/GenBank/DDBJ databases">
        <title>Qingshengfaniella alkalisoli gen. nov., sp. nov., isolated from saline soil.</title>
        <authorList>
            <person name="Xu L."/>
            <person name="Huang X.-X."/>
            <person name="Sun J.-Q."/>
        </authorList>
    </citation>
    <scope>NUCLEOTIDE SEQUENCE [LARGE SCALE GENOMIC DNA]</scope>
    <source>
        <strain evidence="2 3">DSM 27279</strain>
    </source>
</reference>
<dbReference type="Proteomes" id="UP000318405">
    <property type="component" value="Unassembled WGS sequence"/>
</dbReference>
<dbReference type="AlphaFoldDB" id="A0A556AFS2"/>
<comment type="similarity">
    <text evidence="1">Belongs to the UPF0065 (bug) family.</text>
</comment>